<protein>
    <submittedName>
        <fullName evidence="1">Uncharacterized protein</fullName>
    </submittedName>
</protein>
<name>A0A2N9HQ84_FAGSY</name>
<dbReference type="AlphaFoldDB" id="A0A2N9HQ84"/>
<organism evidence="1">
    <name type="scientific">Fagus sylvatica</name>
    <name type="common">Beechnut</name>
    <dbReference type="NCBI Taxonomy" id="28930"/>
    <lineage>
        <taxon>Eukaryota</taxon>
        <taxon>Viridiplantae</taxon>
        <taxon>Streptophyta</taxon>
        <taxon>Embryophyta</taxon>
        <taxon>Tracheophyta</taxon>
        <taxon>Spermatophyta</taxon>
        <taxon>Magnoliopsida</taxon>
        <taxon>eudicotyledons</taxon>
        <taxon>Gunneridae</taxon>
        <taxon>Pentapetalae</taxon>
        <taxon>rosids</taxon>
        <taxon>fabids</taxon>
        <taxon>Fagales</taxon>
        <taxon>Fagaceae</taxon>
        <taxon>Fagus</taxon>
    </lineage>
</organism>
<gene>
    <name evidence="1" type="ORF">FSB_LOCUS44159</name>
</gene>
<dbReference type="EMBL" id="OIVN01004246">
    <property type="protein sequence ID" value="SPD16277.1"/>
    <property type="molecule type" value="Genomic_DNA"/>
</dbReference>
<accession>A0A2N9HQ84</accession>
<evidence type="ECO:0000313" key="1">
    <source>
        <dbReference type="EMBL" id="SPD16277.1"/>
    </source>
</evidence>
<reference evidence="1" key="1">
    <citation type="submission" date="2018-02" db="EMBL/GenBank/DDBJ databases">
        <authorList>
            <person name="Cohen D.B."/>
            <person name="Kent A.D."/>
        </authorList>
    </citation>
    <scope>NUCLEOTIDE SEQUENCE</scope>
</reference>
<sequence>MHKVREGKGWYHTWKHKDIDLASNGYDISSHDGKCGSRNLDLASNDHDLLSHGGEDE</sequence>
<proteinExistence type="predicted"/>